<comment type="caution">
    <text evidence="13">The sequence shown here is derived from an EMBL/GenBank/DDBJ whole genome shotgun (WGS) entry which is preliminary data.</text>
</comment>
<evidence type="ECO:0000256" key="4">
    <source>
        <dbReference type="ARBA" id="ARBA00022989"/>
    </source>
</evidence>
<evidence type="ECO:0000259" key="11">
    <source>
        <dbReference type="Pfam" id="PF10099"/>
    </source>
</evidence>
<dbReference type="AlphaFoldDB" id="A0A840EQ27"/>
<organism evidence="13 14">
    <name type="scientific">Gordonia humi</name>
    <dbReference type="NCBI Taxonomy" id="686429"/>
    <lineage>
        <taxon>Bacteria</taxon>
        <taxon>Bacillati</taxon>
        <taxon>Actinomycetota</taxon>
        <taxon>Actinomycetes</taxon>
        <taxon>Mycobacteriales</taxon>
        <taxon>Gordoniaceae</taxon>
        <taxon>Gordonia</taxon>
    </lineage>
</organism>
<sequence length="250" mass="25781">MAETPESNDIDDLLDMAAPMALDALTDIERARVRARLKTADRSVRDAFEAEVAGLRGVLADLSETTSQAPPAELRAELLDQIRAQPPGADAPGADGPRGSEPAHRLRWIAAAAAVLVIGVGGGAVGYAMSRTDEPTRTTAERVFDSTDVRTVTGPLATGRASVTYSPSTGAGVLVMNDVPPPDPGKVYQLWLVGPGGARLGGVMTPEDVAPSTTAVLDDLGDATSMAFTVGDAASPDRRIADPVAEISLG</sequence>
<evidence type="ECO:0000256" key="10">
    <source>
        <dbReference type="SAM" id="Phobius"/>
    </source>
</evidence>
<dbReference type="InterPro" id="IPR053877">
    <property type="entry name" value="RskA_N"/>
</dbReference>
<keyword evidence="4 10" id="KW-1133">Transmembrane helix</keyword>
<evidence type="ECO:0000256" key="2">
    <source>
        <dbReference type="ARBA" id="ARBA00022475"/>
    </source>
</evidence>
<evidence type="ECO:0000256" key="7">
    <source>
        <dbReference type="ARBA" id="ARBA00023163"/>
    </source>
</evidence>
<evidence type="ECO:0000256" key="1">
    <source>
        <dbReference type="ARBA" id="ARBA00004162"/>
    </source>
</evidence>
<dbReference type="EMBL" id="JACIFP010000001">
    <property type="protein sequence ID" value="MBB4134935.1"/>
    <property type="molecule type" value="Genomic_DNA"/>
</dbReference>
<evidence type="ECO:0000313" key="14">
    <source>
        <dbReference type="Proteomes" id="UP000551501"/>
    </source>
</evidence>
<keyword evidence="2" id="KW-1003">Cell membrane</keyword>
<dbReference type="GO" id="GO:0006417">
    <property type="term" value="P:regulation of translation"/>
    <property type="evidence" value="ECO:0007669"/>
    <property type="project" value="TreeGrafter"/>
</dbReference>
<keyword evidence="7" id="KW-0804">Transcription</keyword>
<dbReference type="Gene3D" id="1.10.10.1320">
    <property type="entry name" value="Anti-sigma factor, zinc-finger domain"/>
    <property type="match status" value="1"/>
</dbReference>
<dbReference type="InterPro" id="IPR041916">
    <property type="entry name" value="Anti_sigma_zinc_sf"/>
</dbReference>
<feature type="domain" description="Anti-sigma-K factor RskA N-terminal" evidence="12">
    <location>
        <begin position="13"/>
        <end position="60"/>
    </location>
</feature>
<keyword evidence="3 10" id="KW-0812">Transmembrane</keyword>
<evidence type="ECO:0000256" key="9">
    <source>
        <dbReference type="ARBA" id="ARBA00030803"/>
    </source>
</evidence>
<keyword evidence="6 10" id="KW-0472">Membrane</keyword>
<comment type="subcellular location">
    <subcellularLocation>
        <location evidence="1">Cell membrane</location>
        <topology evidence="1">Single-pass membrane protein</topology>
    </subcellularLocation>
</comment>
<evidence type="ECO:0000259" key="12">
    <source>
        <dbReference type="Pfam" id="PF22618"/>
    </source>
</evidence>
<dbReference type="RefSeq" id="WP_183370050.1">
    <property type="nucleotide sequence ID" value="NZ_BAABHL010000037.1"/>
</dbReference>
<dbReference type="Proteomes" id="UP000551501">
    <property type="component" value="Unassembled WGS sequence"/>
</dbReference>
<evidence type="ECO:0000313" key="13">
    <source>
        <dbReference type="EMBL" id="MBB4134935.1"/>
    </source>
</evidence>
<dbReference type="Pfam" id="PF10099">
    <property type="entry name" value="RskA_C"/>
    <property type="match status" value="1"/>
</dbReference>
<dbReference type="GO" id="GO:0016989">
    <property type="term" value="F:sigma factor antagonist activity"/>
    <property type="evidence" value="ECO:0007669"/>
    <property type="project" value="TreeGrafter"/>
</dbReference>
<name>A0A840EQ27_9ACTN</name>
<dbReference type="Pfam" id="PF22618">
    <property type="entry name" value="RskA_N"/>
    <property type="match status" value="1"/>
</dbReference>
<keyword evidence="14" id="KW-1185">Reference proteome</keyword>
<feature type="transmembrane region" description="Helical" evidence="10">
    <location>
        <begin position="108"/>
        <end position="129"/>
    </location>
</feature>
<reference evidence="13 14" key="1">
    <citation type="submission" date="2020-08" db="EMBL/GenBank/DDBJ databases">
        <title>Sequencing the genomes of 1000 actinobacteria strains.</title>
        <authorList>
            <person name="Klenk H.-P."/>
        </authorList>
    </citation>
    <scope>NUCLEOTIDE SEQUENCE [LARGE SCALE GENOMIC DNA]</scope>
    <source>
        <strain evidence="13 14">DSM 45298</strain>
    </source>
</reference>
<proteinExistence type="predicted"/>
<evidence type="ECO:0000256" key="6">
    <source>
        <dbReference type="ARBA" id="ARBA00023136"/>
    </source>
</evidence>
<dbReference type="PANTHER" id="PTHR37461:SF1">
    <property type="entry name" value="ANTI-SIGMA-K FACTOR RSKA"/>
    <property type="match status" value="1"/>
</dbReference>
<dbReference type="InterPro" id="IPR051474">
    <property type="entry name" value="Anti-sigma-K/W_factor"/>
</dbReference>
<dbReference type="PANTHER" id="PTHR37461">
    <property type="entry name" value="ANTI-SIGMA-K FACTOR RSKA"/>
    <property type="match status" value="1"/>
</dbReference>
<dbReference type="InterPro" id="IPR018764">
    <property type="entry name" value="RskA_C"/>
</dbReference>
<accession>A0A840EQ27</accession>
<evidence type="ECO:0000256" key="3">
    <source>
        <dbReference type="ARBA" id="ARBA00022692"/>
    </source>
</evidence>
<evidence type="ECO:0000256" key="8">
    <source>
        <dbReference type="ARBA" id="ARBA00029829"/>
    </source>
</evidence>
<gene>
    <name evidence="13" type="ORF">BKA16_001487</name>
</gene>
<dbReference type="GO" id="GO:0005886">
    <property type="term" value="C:plasma membrane"/>
    <property type="evidence" value="ECO:0007669"/>
    <property type="project" value="UniProtKB-SubCell"/>
</dbReference>
<protein>
    <recommendedName>
        <fullName evidence="9">Regulator of SigK</fullName>
    </recommendedName>
    <alternativeName>
        <fullName evidence="8">Sigma-K anti-sigma factor RskA</fullName>
    </alternativeName>
</protein>
<keyword evidence="5" id="KW-0805">Transcription regulation</keyword>
<evidence type="ECO:0000256" key="5">
    <source>
        <dbReference type="ARBA" id="ARBA00023015"/>
    </source>
</evidence>
<feature type="domain" description="Anti-sigma K factor RskA C-terminal" evidence="11">
    <location>
        <begin position="108"/>
        <end position="230"/>
    </location>
</feature>